<feature type="transmembrane region" description="Helical" evidence="6">
    <location>
        <begin position="123"/>
        <end position="144"/>
    </location>
</feature>
<accession>A0A9P8URZ0</accession>
<protein>
    <recommendedName>
        <fullName evidence="7">Rhodopsin domain-containing protein</fullName>
    </recommendedName>
</protein>
<feature type="transmembrane region" description="Helical" evidence="6">
    <location>
        <begin position="12"/>
        <end position="32"/>
    </location>
</feature>
<reference evidence="8" key="1">
    <citation type="journal article" date="2021" name="Nat. Commun.">
        <title>Genetic determinants of endophytism in the Arabidopsis root mycobiome.</title>
        <authorList>
            <person name="Mesny F."/>
            <person name="Miyauchi S."/>
            <person name="Thiergart T."/>
            <person name="Pickel B."/>
            <person name="Atanasova L."/>
            <person name="Karlsson M."/>
            <person name="Huettel B."/>
            <person name="Barry K.W."/>
            <person name="Haridas S."/>
            <person name="Chen C."/>
            <person name="Bauer D."/>
            <person name="Andreopoulos W."/>
            <person name="Pangilinan J."/>
            <person name="LaButti K."/>
            <person name="Riley R."/>
            <person name="Lipzen A."/>
            <person name="Clum A."/>
            <person name="Drula E."/>
            <person name="Henrissat B."/>
            <person name="Kohler A."/>
            <person name="Grigoriev I.V."/>
            <person name="Martin F.M."/>
            <person name="Hacquard S."/>
        </authorList>
    </citation>
    <scope>NUCLEOTIDE SEQUENCE</scope>
    <source>
        <strain evidence="8">MPI-SDFR-AT-0073</strain>
    </source>
</reference>
<feature type="transmembrane region" description="Helical" evidence="6">
    <location>
        <begin position="172"/>
        <end position="194"/>
    </location>
</feature>
<keyword evidence="9" id="KW-1185">Reference proteome</keyword>
<dbReference type="EMBL" id="JAGPXC010000002">
    <property type="protein sequence ID" value="KAH6657221.1"/>
    <property type="molecule type" value="Genomic_DNA"/>
</dbReference>
<gene>
    <name evidence="8" type="ORF">BKA67DRAFT_182988</name>
</gene>
<evidence type="ECO:0000256" key="4">
    <source>
        <dbReference type="ARBA" id="ARBA00023136"/>
    </source>
</evidence>
<keyword evidence="4 6" id="KW-0472">Membrane</keyword>
<name>A0A9P8URZ0_9PEZI</name>
<dbReference type="GO" id="GO:0016020">
    <property type="term" value="C:membrane"/>
    <property type="evidence" value="ECO:0007669"/>
    <property type="project" value="UniProtKB-SubCell"/>
</dbReference>
<evidence type="ECO:0000313" key="9">
    <source>
        <dbReference type="Proteomes" id="UP000758603"/>
    </source>
</evidence>
<evidence type="ECO:0000256" key="1">
    <source>
        <dbReference type="ARBA" id="ARBA00004141"/>
    </source>
</evidence>
<dbReference type="AlphaFoldDB" id="A0A9P8URZ0"/>
<dbReference type="Pfam" id="PF20684">
    <property type="entry name" value="Fung_rhodopsin"/>
    <property type="match status" value="1"/>
</dbReference>
<evidence type="ECO:0000256" key="3">
    <source>
        <dbReference type="ARBA" id="ARBA00022989"/>
    </source>
</evidence>
<keyword evidence="2 6" id="KW-0812">Transmembrane</keyword>
<dbReference type="Proteomes" id="UP000758603">
    <property type="component" value="Unassembled WGS sequence"/>
</dbReference>
<dbReference type="RefSeq" id="XP_045961455.1">
    <property type="nucleotide sequence ID" value="XM_046095293.1"/>
</dbReference>
<feature type="domain" description="Rhodopsin" evidence="7">
    <location>
        <begin position="28"/>
        <end position="216"/>
    </location>
</feature>
<proteinExistence type="inferred from homology"/>
<feature type="transmembrane region" description="Helical" evidence="6">
    <location>
        <begin position="88"/>
        <end position="111"/>
    </location>
</feature>
<feature type="transmembrane region" description="Helical" evidence="6">
    <location>
        <begin position="44"/>
        <end position="68"/>
    </location>
</feature>
<feature type="transmembrane region" description="Helical" evidence="6">
    <location>
        <begin position="206"/>
        <end position="232"/>
    </location>
</feature>
<evidence type="ECO:0000256" key="5">
    <source>
        <dbReference type="ARBA" id="ARBA00038359"/>
    </source>
</evidence>
<dbReference type="OrthoDB" id="3923077at2759"/>
<dbReference type="InterPro" id="IPR049326">
    <property type="entry name" value="Rhodopsin_dom_fungi"/>
</dbReference>
<comment type="subcellular location">
    <subcellularLocation>
        <location evidence="1">Membrane</location>
        <topology evidence="1">Multi-pass membrane protein</topology>
    </subcellularLocation>
</comment>
<evidence type="ECO:0000259" key="7">
    <source>
        <dbReference type="Pfam" id="PF20684"/>
    </source>
</evidence>
<comment type="caution">
    <text evidence="8">The sequence shown here is derived from an EMBL/GenBank/DDBJ whole genome shotgun (WGS) entry which is preliminary data.</text>
</comment>
<keyword evidence="3 6" id="KW-1133">Transmembrane helix</keyword>
<dbReference type="GeneID" id="70124186"/>
<evidence type="ECO:0000256" key="6">
    <source>
        <dbReference type="SAM" id="Phobius"/>
    </source>
</evidence>
<evidence type="ECO:0000256" key="2">
    <source>
        <dbReference type="ARBA" id="ARBA00022692"/>
    </source>
</evidence>
<dbReference type="InterPro" id="IPR052337">
    <property type="entry name" value="SAT4-like"/>
</dbReference>
<evidence type="ECO:0000313" key="8">
    <source>
        <dbReference type="EMBL" id="KAH6657221.1"/>
    </source>
</evidence>
<comment type="similarity">
    <text evidence="5">Belongs to the SAT4 family.</text>
</comment>
<organism evidence="8 9">
    <name type="scientific">Truncatella angustata</name>
    <dbReference type="NCBI Taxonomy" id="152316"/>
    <lineage>
        <taxon>Eukaryota</taxon>
        <taxon>Fungi</taxon>
        <taxon>Dikarya</taxon>
        <taxon>Ascomycota</taxon>
        <taxon>Pezizomycotina</taxon>
        <taxon>Sordariomycetes</taxon>
        <taxon>Xylariomycetidae</taxon>
        <taxon>Amphisphaeriales</taxon>
        <taxon>Sporocadaceae</taxon>
        <taxon>Truncatella</taxon>
    </lineage>
</organism>
<sequence>MASINDRGPQVYAVAVAFFALAAVSLLLRCYVRLRMTKAFGLDDWFMVAAMISFTFNTATCLVGVNHGTGRHHWDISNTKDLSAALMYWWYCYLSYAISMILSKTSIACFLVRITPHRIHRWIIYIALGLSIFCGLAFFCIALFQCLPIEYFWTRTGSGYCMAVDVIINIVYAYSAMSIITDSTFTILPVWLVWHLQMDKKTKLALIPILSMACSKQISGLFFFNTLFSIFIDRILPIGGNDFFMNVSQYF</sequence>
<dbReference type="PANTHER" id="PTHR33048">
    <property type="entry name" value="PTH11-LIKE INTEGRAL MEMBRANE PROTEIN (AFU_ORTHOLOGUE AFUA_5G11245)"/>
    <property type="match status" value="1"/>
</dbReference>
<dbReference type="PANTHER" id="PTHR33048:SF96">
    <property type="entry name" value="INTEGRAL MEMBRANE PROTEIN"/>
    <property type="match status" value="1"/>
</dbReference>